<protein>
    <submittedName>
        <fullName evidence="1">Uncharacterized protein</fullName>
    </submittedName>
</protein>
<proteinExistence type="predicted"/>
<reference evidence="1" key="1">
    <citation type="submission" date="2022-09" db="EMBL/GenBank/DDBJ databases">
        <title>A Global Phylogenomic Analysis of the Shiitake Genus Lentinula.</title>
        <authorList>
            <consortium name="DOE Joint Genome Institute"/>
            <person name="Sierra-Patev S."/>
            <person name="Min B."/>
            <person name="Naranjo-Ortiz M."/>
            <person name="Looney B."/>
            <person name="Konkel Z."/>
            <person name="Slot J.C."/>
            <person name="Sakamoto Y."/>
            <person name="Steenwyk J.L."/>
            <person name="Rokas A."/>
            <person name="Carro J."/>
            <person name="Camarero S."/>
            <person name="Ferreira P."/>
            <person name="Molpeceres G."/>
            <person name="Ruiz-Duenas F.J."/>
            <person name="Serrano A."/>
            <person name="Henrissat B."/>
            <person name="Drula E."/>
            <person name="Hughes K.W."/>
            <person name="Mata J.L."/>
            <person name="Ishikawa N.K."/>
            <person name="Vargas-Isla R."/>
            <person name="Ushijima S."/>
            <person name="Smith C.A."/>
            <person name="Ahrendt S."/>
            <person name="Andreopoulos W."/>
            <person name="He G."/>
            <person name="Labutti K."/>
            <person name="Lipzen A."/>
            <person name="Ng V."/>
            <person name="Riley R."/>
            <person name="Sandor L."/>
            <person name="Barry K."/>
            <person name="Martinez A.T."/>
            <person name="Xiao Y."/>
            <person name="Gibbons J.G."/>
            <person name="Terashima K."/>
            <person name="Grigoriev I.V."/>
            <person name="Hibbett D.S."/>
        </authorList>
    </citation>
    <scope>NUCLEOTIDE SEQUENCE</scope>
    <source>
        <strain evidence="1">TMI1499</strain>
    </source>
</reference>
<name>A0ACC1UGJ9_9AGAR</name>
<keyword evidence="2" id="KW-1185">Reference proteome</keyword>
<gene>
    <name evidence="1" type="ORF">F5876DRAFT_71625</name>
</gene>
<dbReference type="EMBL" id="MU794945">
    <property type="protein sequence ID" value="KAJ3815849.1"/>
    <property type="molecule type" value="Genomic_DNA"/>
</dbReference>
<sequence>MFPSLYTWSLLERDMASDLHDYHESPDLNVVYEPGKPLLKNVSLPANSPASGSRMISTGLSRHDEASTSSSPRSKRYSSSASADAQKIRSSVPLKGILKKSQRVSPRPSTPIPSAEDHVNTESVITRSTPEEHRSNHRRSESKNSEGSSSKPQHQHMDEAQFKGAPSSSSVAKLNEKWLTSGDNHRKHYPMHIKVPMKPEAIALTWPLMEPNTTSPRKQRRAKICFDVAFDPRKDNSVVVLEAYRMDSIPHETIRLPASTHCTLTEMCIFLDMEEFNHWPINVMRKDGIRCLDVLEAIHKMLQRPLTDGDVRTFGLAAAQRGMRRVDLLGGRRFFRGLSQSGKNWTLHMGSSWY</sequence>
<evidence type="ECO:0000313" key="1">
    <source>
        <dbReference type="EMBL" id="KAJ3815849.1"/>
    </source>
</evidence>
<organism evidence="1 2">
    <name type="scientific">Lentinula aff. lateritia</name>
    <dbReference type="NCBI Taxonomy" id="2804960"/>
    <lineage>
        <taxon>Eukaryota</taxon>
        <taxon>Fungi</taxon>
        <taxon>Dikarya</taxon>
        <taxon>Basidiomycota</taxon>
        <taxon>Agaricomycotina</taxon>
        <taxon>Agaricomycetes</taxon>
        <taxon>Agaricomycetidae</taxon>
        <taxon>Agaricales</taxon>
        <taxon>Marasmiineae</taxon>
        <taxon>Omphalotaceae</taxon>
        <taxon>Lentinula</taxon>
    </lineage>
</organism>
<accession>A0ACC1UGJ9</accession>
<dbReference type="Proteomes" id="UP001163835">
    <property type="component" value="Unassembled WGS sequence"/>
</dbReference>
<comment type="caution">
    <text evidence="1">The sequence shown here is derived from an EMBL/GenBank/DDBJ whole genome shotgun (WGS) entry which is preliminary data.</text>
</comment>
<evidence type="ECO:0000313" key="2">
    <source>
        <dbReference type="Proteomes" id="UP001163835"/>
    </source>
</evidence>